<dbReference type="Gene3D" id="2.60.300.12">
    <property type="entry name" value="HesB-like domain"/>
    <property type="match status" value="1"/>
</dbReference>
<dbReference type="GO" id="GO:0051539">
    <property type="term" value="F:4 iron, 4 sulfur cluster binding"/>
    <property type="evidence" value="ECO:0007669"/>
    <property type="project" value="TreeGrafter"/>
</dbReference>
<dbReference type="GO" id="GO:0005506">
    <property type="term" value="F:iron ion binding"/>
    <property type="evidence" value="ECO:0007669"/>
    <property type="project" value="TreeGrafter"/>
</dbReference>
<reference evidence="2 3" key="1">
    <citation type="journal article" date="2016" name="Nat. Commun.">
        <title>Thousands of microbial genomes shed light on interconnected biogeochemical processes in an aquifer system.</title>
        <authorList>
            <person name="Anantharaman K."/>
            <person name="Brown C.T."/>
            <person name="Hug L.A."/>
            <person name="Sharon I."/>
            <person name="Castelle C.J."/>
            <person name="Probst A.J."/>
            <person name="Thomas B.C."/>
            <person name="Singh A."/>
            <person name="Wilkins M.J."/>
            <person name="Karaoz U."/>
            <person name="Brodie E.L."/>
            <person name="Williams K.H."/>
            <person name="Hubbard S.S."/>
            <person name="Banfield J.F."/>
        </authorList>
    </citation>
    <scope>NUCLEOTIDE SEQUENCE [LARGE SCALE GENOMIC DNA]</scope>
</reference>
<dbReference type="PROSITE" id="PS01152">
    <property type="entry name" value="HESB"/>
    <property type="match status" value="1"/>
</dbReference>
<dbReference type="SUPFAM" id="SSF89360">
    <property type="entry name" value="HesB-like domain"/>
    <property type="match status" value="1"/>
</dbReference>
<dbReference type="PANTHER" id="PTHR43011">
    <property type="entry name" value="IRON-SULFUR CLUSTER ASSEMBLY 2 HOMOLOG, MITOCHONDRIAL"/>
    <property type="match status" value="1"/>
</dbReference>
<dbReference type="Pfam" id="PF01521">
    <property type="entry name" value="Fe-S_biosyn"/>
    <property type="match status" value="1"/>
</dbReference>
<dbReference type="AlphaFoldDB" id="A0A1G2K526"/>
<proteinExistence type="predicted"/>
<dbReference type="NCBIfam" id="TIGR00049">
    <property type="entry name" value="iron-sulfur cluster assembly accessory protein"/>
    <property type="match status" value="1"/>
</dbReference>
<name>A0A1G2K526_9BACT</name>
<dbReference type="InterPro" id="IPR016092">
    <property type="entry name" value="ATAP"/>
</dbReference>
<evidence type="ECO:0000313" key="3">
    <source>
        <dbReference type="Proteomes" id="UP000177152"/>
    </source>
</evidence>
<dbReference type="InterPro" id="IPR035903">
    <property type="entry name" value="HesB-like_dom_sf"/>
</dbReference>
<dbReference type="GO" id="GO:0016226">
    <property type="term" value="P:iron-sulfur cluster assembly"/>
    <property type="evidence" value="ECO:0007669"/>
    <property type="project" value="InterPro"/>
</dbReference>
<dbReference type="EMBL" id="MHQC01000039">
    <property type="protein sequence ID" value="OGZ94263.1"/>
    <property type="molecule type" value="Genomic_DNA"/>
</dbReference>
<comment type="caution">
    <text evidence="2">The sequence shown here is derived from an EMBL/GenBank/DDBJ whole genome shotgun (WGS) entry which is preliminary data.</text>
</comment>
<dbReference type="PANTHER" id="PTHR43011:SF1">
    <property type="entry name" value="IRON-SULFUR CLUSTER ASSEMBLY 2 HOMOLOG, MITOCHONDRIAL"/>
    <property type="match status" value="1"/>
</dbReference>
<dbReference type="Proteomes" id="UP000177152">
    <property type="component" value="Unassembled WGS sequence"/>
</dbReference>
<protein>
    <recommendedName>
        <fullName evidence="1">Core domain-containing protein</fullName>
    </recommendedName>
</protein>
<sequence>MAIKLTERAVEKVKELREDFAHEKNLPSEAVYLRMGVRGGGCSGLSYSLEFDTKKEASDKVFDHEYRRGEDGVGFVWGFEVVVDVKSYLFLNGATLDYVIEGLGGGFTFDNPNAKSSCGCGTSFQPEEG</sequence>
<dbReference type="GO" id="GO:0051537">
    <property type="term" value="F:2 iron, 2 sulfur cluster binding"/>
    <property type="evidence" value="ECO:0007669"/>
    <property type="project" value="TreeGrafter"/>
</dbReference>
<dbReference type="InterPro" id="IPR017870">
    <property type="entry name" value="FeS_cluster_insertion_CS"/>
</dbReference>
<evidence type="ECO:0000313" key="2">
    <source>
        <dbReference type="EMBL" id="OGZ94263.1"/>
    </source>
</evidence>
<gene>
    <name evidence="2" type="ORF">A2633_05635</name>
</gene>
<dbReference type="InterPro" id="IPR000361">
    <property type="entry name" value="ATAP_core_dom"/>
</dbReference>
<evidence type="ECO:0000259" key="1">
    <source>
        <dbReference type="Pfam" id="PF01521"/>
    </source>
</evidence>
<feature type="domain" description="Core" evidence="1">
    <location>
        <begin position="1"/>
        <end position="121"/>
    </location>
</feature>
<organism evidence="2 3">
    <name type="scientific">Candidatus Sungbacteria bacterium RIFCSPHIGHO2_01_FULL_47_32</name>
    <dbReference type="NCBI Taxonomy" id="1802264"/>
    <lineage>
        <taxon>Bacteria</taxon>
        <taxon>Candidatus Sungiibacteriota</taxon>
    </lineage>
</organism>
<accession>A0A1G2K526</accession>